<gene>
    <name evidence="13" type="ORF">BTJ68_02055</name>
</gene>
<evidence type="ECO:0000256" key="11">
    <source>
        <dbReference type="SAM" id="MobiDB-lite"/>
    </source>
</evidence>
<comment type="caution">
    <text evidence="13">The sequence shown here is derived from an EMBL/GenBank/DDBJ whole genome shotgun (WGS) entry which is preliminary data.</text>
</comment>
<dbReference type="Gene3D" id="3.30.200.20">
    <property type="entry name" value="Phosphorylase Kinase, domain 1"/>
    <property type="match status" value="1"/>
</dbReference>
<keyword evidence="9 10" id="KW-0067">ATP-binding</keyword>
<keyword evidence="8" id="KW-0418">Kinase</keyword>
<feature type="compositionally biased region" description="Low complexity" evidence="11">
    <location>
        <begin position="78"/>
        <end position="111"/>
    </location>
</feature>
<feature type="region of interest" description="Disordered" evidence="11">
    <location>
        <begin position="1471"/>
        <end position="1512"/>
    </location>
</feature>
<dbReference type="GO" id="GO:0005524">
    <property type="term" value="F:ATP binding"/>
    <property type="evidence" value="ECO:0007669"/>
    <property type="project" value="UniProtKB-UniRule"/>
</dbReference>
<dbReference type="Pfam" id="PF08578">
    <property type="entry name" value="DUF1765"/>
    <property type="match status" value="1"/>
</dbReference>
<dbReference type="InterPro" id="IPR050494">
    <property type="entry name" value="Ser_Thr_dual-spec_kinase"/>
</dbReference>
<evidence type="ECO:0000313" key="14">
    <source>
        <dbReference type="Proteomes" id="UP000194280"/>
    </source>
</evidence>
<evidence type="ECO:0000256" key="5">
    <source>
        <dbReference type="ARBA" id="ARBA00022553"/>
    </source>
</evidence>
<dbReference type="Pfam" id="PF00069">
    <property type="entry name" value="Pkinase"/>
    <property type="match status" value="1"/>
</dbReference>
<dbReference type="GO" id="GO:0005634">
    <property type="term" value="C:nucleus"/>
    <property type="evidence" value="ECO:0007669"/>
    <property type="project" value="TreeGrafter"/>
</dbReference>
<accession>A0A1Z5TQ97</accession>
<feature type="compositionally biased region" description="Polar residues" evidence="11">
    <location>
        <begin position="723"/>
        <end position="736"/>
    </location>
</feature>
<proteinExistence type="inferred from homology"/>
<keyword evidence="5" id="KW-0597">Phosphoprotein</keyword>
<feature type="region of interest" description="Disordered" evidence="11">
    <location>
        <begin position="661"/>
        <end position="695"/>
    </location>
</feature>
<evidence type="ECO:0000256" key="10">
    <source>
        <dbReference type="PROSITE-ProRule" id="PRU10141"/>
    </source>
</evidence>
<dbReference type="GO" id="GO:0004713">
    <property type="term" value="F:protein tyrosine kinase activity"/>
    <property type="evidence" value="ECO:0007669"/>
    <property type="project" value="TreeGrafter"/>
</dbReference>
<feature type="compositionally biased region" description="Basic and acidic residues" evidence="11">
    <location>
        <begin position="666"/>
        <end position="683"/>
    </location>
</feature>
<dbReference type="STRING" id="1157616.A0A1Z5TQ97"/>
<feature type="region of interest" description="Disordered" evidence="11">
    <location>
        <begin position="1375"/>
        <end position="1450"/>
    </location>
</feature>
<evidence type="ECO:0000313" key="13">
    <source>
        <dbReference type="EMBL" id="OTA38168.1"/>
    </source>
</evidence>
<dbReference type="PANTHER" id="PTHR24058:SF17">
    <property type="entry name" value="HOMEODOMAIN INTERACTING PROTEIN KINASE, ISOFORM D"/>
    <property type="match status" value="1"/>
</dbReference>
<dbReference type="Proteomes" id="UP000194280">
    <property type="component" value="Unassembled WGS sequence"/>
</dbReference>
<feature type="compositionally biased region" description="Polar residues" evidence="11">
    <location>
        <begin position="757"/>
        <end position="795"/>
    </location>
</feature>
<sequence>MPEAAKDHGGYVSIKGSFSERDLIVPADDLVDISPPDTSGYTTPDEIVEPKVDANEAKELIAELTKSPKISVQRYNDSRSSLESSAGGSNVSLETSKTVSTPGSSTVSVTPRPRTQNIEWWGKWLERWTGRESDLFYVFVKHFHILSTDFMPTDASTKDRMCAPGMLPVHAQILTNLDATIHRDANQNQQDPSSSPTFDDVLSDPDAVASTLPLPPVNAVRVMAENRLIMLIRDFLSDRTADHPIARQLFAESFNDLLQTAAKGTSLFDHAGCYTLLDFLEEALPILVRFEHLEGSKGTLLNSEFWQTVCKKMIQSQNTMTEIRLYTFLYTVWNTVVCNLGRKADLCVGLLLDPEVQARFEQKRYSTLSNLVELDTRPENARPKTEAEPAEPRDRGIGGFFRKMMGTSKTRSKSQGPPTRSKPQDRQRAASAQDPAQPTEPDRPTTGLTRAHTDDARPTSSRGGQPPIPAIDRSKPLPTTNPHRNFCFKFSLEYNPSTRTAPGPLRLLPPRLPLPAQIFMQSHSDRASAASTFTTPRAPRGAMQTHVRYAGRALAEWAVILGENQSFFERRRNEGVPGNQFVETPTLGVEHAYAANSDYAADPAKTSAPAYTTDPGAAARYAPSSNLNPPQRDTLPTATNTAPQYEAYNTPSIVTRAASLAISSPDESRAARQQRGMDYHNGDTDGDMPMEDADPYNKQKYAARPLSNAGGYAQQQSNRLSTQYLPQDDGTGSQSRAAARYSPMNTSPASPGYMASPPQQHSAQMGGYTSYTPHQSARASPTRQNQYTSPTQQRFYASPPSSSRAHSSQLPPLQSNMSPSGGSYFPQSATQQLNAVFGHDPPRSPLNQRREQLPPGDKGPVPQFSKTQPGADLQARVNRQPPFRRANPEGGFISPLQALTTHLPATYRICNPSFQYESSRNPRRVLTKPSKGVKNDGYDNEESDYILYVNDILGSEETNHKNRYLILDVLGQGTFGQVVKCQNLKTQEVVAVKVVKNKTAYFNQSMMEVSVLDLLNGRMDKNDDHHILRLKDTFIHRQHLCLVFELLSVNLYELIKQNQFRGLSTTLVRVFAQQLLNGLCLLNKARLIHCDLKPENILLKNLESPIIKIIDFGSACDERQTVYTYIQSRFYRSPEVLMGLPYSAAIDMWSLGCIVVELFLGLPLFPGSSEYNQVSRITEMLGLPPNWMLENGKQSGEFFERVTDEFGRRGWRLKSMDQYSREHGTKEQPSKKYFSSTRLPEIIRTYPMPRKGMKQNEIEREMANREAFIDFTHGLLNLNPLERWSPQQARTHPFITQQKYTGPFQPQMNLKATSRSPAPGVQQQQQAEVMSKQRAQAQQQQQAAAAQQAAATYGMSPAYPASPAHQQQMYQNMYSPHHAQSAAAPPPYPANPPSTYAQPPMSAAPMIQQPPPAAASMNPYQQQPPPNLYTQATTRAGRQRASTLDNQNGGIPPALQRVVSHLDPNAPIRLQPSPAYYPPPPEGSEVNSIGNIGGRRRTSRARQPGNLQQDQRNFIRVLEDRTLEEGWHGGGGAGGAGGAGGSGWGNV</sequence>
<dbReference type="InterPro" id="IPR008271">
    <property type="entry name" value="Ser/Thr_kinase_AS"/>
</dbReference>
<feature type="compositionally biased region" description="Polar residues" evidence="11">
    <location>
        <begin position="1305"/>
        <end position="1328"/>
    </location>
</feature>
<keyword evidence="7 10" id="KW-0547">Nucleotide-binding</keyword>
<evidence type="ECO:0000256" key="2">
    <source>
        <dbReference type="ARBA" id="ARBA00008867"/>
    </source>
</evidence>
<organism evidence="13 14">
    <name type="scientific">Hortaea werneckii EXF-2000</name>
    <dbReference type="NCBI Taxonomy" id="1157616"/>
    <lineage>
        <taxon>Eukaryota</taxon>
        <taxon>Fungi</taxon>
        <taxon>Dikarya</taxon>
        <taxon>Ascomycota</taxon>
        <taxon>Pezizomycotina</taxon>
        <taxon>Dothideomycetes</taxon>
        <taxon>Dothideomycetidae</taxon>
        <taxon>Mycosphaerellales</taxon>
        <taxon>Teratosphaeriaceae</taxon>
        <taxon>Hortaea</taxon>
    </lineage>
</organism>
<dbReference type="FunFam" id="1.10.510.10:FF:000380">
    <property type="entry name" value="Serine/threonine-protein kinase ppk15"/>
    <property type="match status" value="1"/>
</dbReference>
<evidence type="ECO:0000256" key="8">
    <source>
        <dbReference type="ARBA" id="ARBA00022777"/>
    </source>
</evidence>
<dbReference type="Gene3D" id="1.10.510.10">
    <property type="entry name" value="Transferase(Phosphotransferase) domain 1"/>
    <property type="match status" value="1"/>
</dbReference>
<dbReference type="PROSITE" id="PS00107">
    <property type="entry name" value="PROTEIN_KINASE_ATP"/>
    <property type="match status" value="1"/>
</dbReference>
<feature type="region of interest" description="Disordered" evidence="11">
    <location>
        <begin position="1525"/>
        <end position="1547"/>
    </location>
</feature>
<dbReference type="SUPFAM" id="SSF56112">
    <property type="entry name" value="Protein kinase-like (PK-like)"/>
    <property type="match status" value="1"/>
</dbReference>
<dbReference type="PROSITE" id="PS00108">
    <property type="entry name" value="PROTEIN_KINASE_ST"/>
    <property type="match status" value="1"/>
</dbReference>
<feature type="compositionally biased region" description="Acidic residues" evidence="11">
    <location>
        <begin position="684"/>
        <end position="694"/>
    </location>
</feature>
<dbReference type="InterPro" id="IPR013887">
    <property type="entry name" value="UPF0592"/>
</dbReference>
<dbReference type="PANTHER" id="PTHR24058">
    <property type="entry name" value="DUAL SPECIFICITY PROTEIN KINASE"/>
    <property type="match status" value="1"/>
</dbReference>
<evidence type="ECO:0000259" key="12">
    <source>
        <dbReference type="PROSITE" id="PS50011"/>
    </source>
</evidence>
<feature type="region of interest" description="Disordered" evidence="11">
    <location>
        <begin position="73"/>
        <end position="111"/>
    </location>
</feature>
<feature type="compositionally biased region" description="Low complexity" evidence="11">
    <location>
        <begin position="1333"/>
        <end position="1342"/>
    </location>
</feature>
<feature type="region of interest" description="Disordered" evidence="11">
    <location>
        <begin position="603"/>
        <end position="638"/>
    </location>
</feature>
<name>A0A1Z5TQ97_HORWE</name>
<feature type="compositionally biased region" description="Low complexity" evidence="11">
    <location>
        <begin position="798"/>
        <end position="812"/>
    </location>
</feature>
<feature type="compositionally biased region" description="Gly residues" evidence="11">
    <location>
        <begin position="1528"/>
        <end position="1547"/>
    </location>
</feature>
<dbReference type="VEuPathDB" id="FungiDB:BTJ68_02055"/>
<feature type="compositionally biased region" description="Polar residues" evidence="11">
    <location>
        <begin position="813"/>
        <end position="834"/>
    </location>
</feature>
<evidence type="ECO:0000256" key="6">
    <source>
        <dbReference type="ARBA" id="ARBA00022679"/>
    </source>
</evidence>
<comment type="subcellular location">
    <subcellularLocation>
        <location evidence="1">Cytoplasm</location>
    </subcellularLocation>
</comment>
<keyword evidence="3" id="KW-0963">Cytoplasm</keyword>
<feature type="compositionally biased region" description="Basic and acidic residues" evidence="11">
    <location>
        <begin position="374"/>
        <end position="396"/>
    </location>
</feature>
<feature type="domain" description="Protein kinase" evidence="12">
    <location>
        <begin position="964"/>
        <end position="1295"/>
    </location>
</feature>
<dbReference type="FunFam" id="3.30.200.20:FF:000087">
    <property type="entry name" value="Dual specificity tyrosine-phosphorylation-regulated kinase 1A"/>
    <property type="match status" value="1"/>
</dbReference>
<feature type="region of interest" description="Disordered" evidence="11">
    <location>
        <begin position="1305"/>
        <end position="1342"/>
    </location>
</feature>
<dbReference type="OrthoDB" id="9332038at2759"/>
<evidence type="ECO:0000256" key="9">
    <source>
        <dbReference type="ARBA" id="ARBA00022840"/>
    </source>
</evidence>
<feature type="compositionally biased region" description="Polar residues" evidence="11">
    <location>
        <begin position="407"/>
        <end position="418"/>
    </location>
</feature>
<keyword evidence="4" id="KW-0723">Serine/threonine-protein kinase</keyword>
<feature type="compositionally biased region" description="Polar residues" evidence="11">
    <location>
        <begin position="1428"/>
        <end position="1449"/>
    </location>
</feature>
<comment type="similarity">
    <text evidence="2">Belongs to the protein kinase superfamily. CMGC Ser/Thr protein kinase family. MNB/DYRK subfamily.</text>
</comment>
<dbReference type="InParanoid" id="A0A1Z5TQ97"/>
<protein>
    <recommendedName>
        <fullName evidence="12">Protein kinase domain-containing protein</fullName>
    </recommendedName>
</protein>
<keyword evidence="14" id="KW-1185">Reference proteome</keyword>
<feature type="binding site" evidence="10">
    <location>
        <position position="993"/>
    </location>
    <ligand>
        <name>ATP</name>
        <dbReference type="ChEBI" id="CHEBI:30616"/>
    </ligand>
</feature>
<dbReference type="EMBL" id="MUNK01000013">
    <property type="protein sequence ID" value="OTA38168.1"/>
    <property type="molecule type" value="Genomic_DNA"/>
</dbReference>
<dbReference type="CDD" id="cd14212">
    <property type="entry name" value="PKc_YAK1"/>
    <property type="match status" value="1"/>
</dbReference>
<evidence type="ECO:0000256" key="4">
    <source>
        <dbReference type="ARBA" id="ARBA00022527"/>
    </source>
</evidence>
<feature type="compositionally biased region" description="Low complexity" evidence="11">
    <location>
        <begin position="1393"/>
        <end position="1407"/>
    </location>
</feature>
<evidence type="ECO:0000256" key="1">
    <source>
        <dbReference type="ARBA" id="ARBA00004496"/>
    </source>
</evidence>
<feature type="region of interest" description="Disordered" evidence="11">
    <location>
        <begin position="723"/>
        <end position="873"/>
    </location>
</feature>
<dbReference type="InterPro" id="IPR011009">
    <property type="entry name" value="Kinase-like_dom_sf"/>
</dbReference>
<feature type="region of interest" description="Disordered" evidence="11">
    <location>
        <begin position="374"/>
        <end position="482"/>
    </location>
</feature>
<dbReference type="InterPro" id="IPR017441">
    <property type="entry name" value="Protein_kinase_ATP_BS"/>
</dbReference>
<dbReference type="SMART" id="SM00220">
    <property type="entry name" value="S_TKc"/>
    <property type="match status" value="1"/>
</dbReference>
<keyword evidence="6" id="KW-0808">Transferase</keyword>
<dbReference type="InterPro" id="IPR000719">
    <property type="entry name" value="Prot_kinase_dom"/>
</dbReference>
<evidence type="ECO:0000256" key="7">
    <source>
        <dbReference type="ARBA" id="ARBA00022741"/>
    </source>
</evidence>
<reference evidence="13 14" key="1">
    <citation type="submission" date="2017-01" db="EMBL/GenBank/DDBJ databases">
        <title>The recent genome duplication of the halophilic yeast Hortaea werneckii: insights from long-read sequencing.</title>
        <authorList>
            <person name="Sinha S."/>
            <person name="Flibotte S."/>
            <person name="Neira M."/>
            <person name="Lenassi M."/>
            <person name="Gostincar C."/>
            <person name="Stajich J.E."/>
            <person name="Nislow C.E."/>
        </authorList>
    </citation>
    <scope>NUCLEOTIDE SEQUENCE [LARGE SCALE GENOMIC DNA]</scope>
    <source>
        <strain evidence="13 14">EXF-2000</strain>
    </source>
</reference>
<dbReference type="GO" id="GO:0005737">
    <property type="term" value="C:cytoplasm"/>
    <property type="evidence" value="ECO:0007669"/>
    <property type="project" value="UniProtKB-SubCell"/>
</dbReference>
<feature type="compositionally biased region" description="Polar residues" evidence="11">
    <location>
        <begin position="623"/>
        <end position="638"/>
    </location>
</feature>
<dbReference type="PROSITE" id="PS50011">
    <property type="entry name" value="PROTEIN_KINASE_DOM"/>
    <property type="match status" value="1"/>
</dbReference>
<evidence type="ECO:0000256" key="3">
    <source>
        <dbReference type="ARBA" id="ARBA00022490"/>
    </source>
</evidence>
<dbReference type="GO" id="GO:0004674">
    <property type="term" value="F:protein serine/threonine kinase activity"/>
    <property type="evidence" value="ECO:0007669"/>
    <property type="project" value="UniProtKB-KW"/>
</dbReference>